<evidence type="ECO:0000313" key="11">
    <source>
        <dbReference type="Proteomes" id="UP001302367"/>
    </source>
</evidence>
<evidence type="ECO:0000256" key="1">
    <source>
        <dbReference type="ARBA" id="ARBA00007778"/>
    </source>
</evidence>
<keyword evidence="11" id="KW-1185">Reference proteome</keyword>
<organism evidence="8 10">
    <name type="scientific">Cercospora beticola</name>
    <name type="common">Sugarbeet leaf spot fungus</name>
    <dbReference type="NCBI Taxonomy" id="122368"/>
    <lineage>
        <taxon>Eukaryota</taxon>
        <taxon>Fungi</taxon>
        <taxon>Dikarya</taxon>
        <taxon>Ascomycota</taxon>
        <taxon>Pezizomycotina</taxon>
        <taxon>Dothideomycetes</taxon>
        <taxon>Dothideomycetidae</taxon>
        <taxon>Mycosphaerellales</taxon>
        <taxon>Mycosphaerellaceae</taxon>
        <taxon>Cercospora</taxon>
    </lineage>
</organism>
<dbReference type="SUPFAM" id="SSF54236">
    <property type="entry name" value="Ubiquitin-like"/>
    <property type="match status" value="1"/>
</dbReference>
<dbReference type="GO" id="GO:0000422">
    <property type="term" value="P:autophagy of mitochondrion"/>
    <property type="evidence" value="ECO:0007669"/>
    <property type="project" value="TreeGrafter"/>
</dbReference>
<proteinExistence type="inferred from homology"/>
<protein>
    <recommendedName>
        <fullName evidence="2 6">Ubiquitin-like protein ATG12</fullName>
    </recommendedName>
</protein>
<dbReference type="GO" id="GO:0097352">
    <property type="term" value="P:autophagosome maturation"/>
    <property type="evidence" value="ECO:0007669"/>
    <property type="project" value="TreeGrafter"/>
</dbReference>
<evidence type="ECO:0000256" key="3">
    <source>
        <dbReference type="ARBA" id="ARBA00022499"/>
    </source>
</evidence>
<dbReference type="Gene3D" id="3.10.20.90">
    <property type="entry name" value="Phosphatidylinositol 3-kinase Catalytic Subunit, Chain A, domain 1"/>
    <property type="match status" value="1"/>
</dbReference>
<evidence type="ECO:0000256" key="2">
    <source>
        <dbReference type="ARBA" id="ARBA00015875"/>
    </source>
</evidence>
<feature type="region of interest" description="Disordered" evidence="7">
    <location>
        <begin position="1"/>
        <end position="22"/>
    </location>
</feature>
<keyword evidence="6" id="KW-0472">Membrane</keyword>
<dbReference type="OrthoDB" id="10003551at2759"/>
<dbReference type="GO" id="GO:0034045">
    <property type="term" value="C:phagophore assembly site membrane"/>
    <property type="evidence" value="ECO:0007669"/>
    <property type="project" value="UniProtKB-SubCell"/>
</dbReference>
<sequence length="146" mass="16385">MQTKPQMEEPSPDNVEQQQQDQQILISSTSPILPQLPHNTHLALQIAPSFANSSVTIRLVPLPNTPSLSGSNGKQIARFTCSTSHRFERIVNFIRKRLKLLPHESLFCYVNSVFAPGLDEVVGNLWECFRTGNYLVMNYSLAQAFG</sequence>
<dbReference type="Proteomes" id="UP000230605">
    <property type="component" value="Chromosome 1"/>
</dbReference>
<evidence type="ECO:0000256" key="4">
    <source>
        <dbReference type="ARBA" id="ARBA00022786"/>
    </source>
</evidence>
<dbReference type="CDD" id="cd01612">
    <property type="entry name" value="Ubl_ATG12"/>
    <property type="match status" value="1"/>
</dbReference>
<comment type="function">
    <text evidence="6">Ubiquitin-like protein involved in cytoplasm to vacuole transport (Cvt), autophagy vesicles formation, mitophagy, and nucleophagy.</text>
</comment>
<evidence type="ECO:0000313" key="8">
    <source>
        <dbReference type="EMBL" id="PIB01725.1"/>
    </source>
</evidence>
<dbReference type="InterPro" id="IPR007242">
    <property type="entry name" value="Atg12"/>
</dbReference>
<dbReference type="EMBL" id="LKMD01000100">
    <property type="protein sequence ID" value="PIB01725.1"/>
    <property type="molecule type" value="Genomic_DNA"/>
</dbReference>
<evidence type="ECO:0000313" key="9">
    <source>
        <dbReference type="EMBL" id="WPA95464.1"/>
    </source>
</evidence>
<dbReference type="EMBL" id="CP134184">
    <property type="protein sequence ID" value="WPA95464.1"/>
    <property type="molecule type" value="Genomic_DNA"/>
</dbReference>
<comment type="subcellular location">
    <subcellularLocation>
        <location evidence="6">Preautophagosomal structure membrane</location>
        <topology evidence="6">Peripheral membrane protein</topology>
    </subcellularLocation>
</comment>
<dbReference type="PANTHER" id="PTHR13385">
    <property type="entry name" value="AUTOPHAGY PROTEIN 12"/>
    <property type="match status" value="1"/>
</dbReference>
<dbReference type="Pfam" id="PF04110">
    <property type="entry name" value="APG12"/>
    <property type="match status" value="1"/>
</dbReference>
<dbReference type="GO" id="GO:0019776">
    <property type="term" value="F:Atg8-family ligase activity"/>
    <property type="evidence" value="ECO:0007669"/>
    <property type="project" value="TreeGrafter"/>
</dbReference>
<comment type="similarity">
    <text evidence="1 6">Belongs to the ATG12 family.</text>
</comment>
<keyword evidence="6" id="KW-0813">Transport</keyword>
<keyword evidence="6" id="KW-0653">Protein transport</keyword>
<evidence type="ECO:0000256" key="7">
    <source>
        <dbReference type="SAM" id="MobiDB-lite"/>
    </source>
</evidence>
<evidence type="ECO:0000256" key="5">
    <source>
        <dbReference type="ARBA" id="ARBA00023006"/>
    </source>
</evidence>
<keyword evidence="5 6" id="KW-0072">Autophagy</keyword>
<dbReference type="PANTHER" id="PTHR13385:SF0">
    <property type="entry name" value="UBIQUITIN-LIKE PROTEIN ATG12"/>
    <property type="match status" value="1"/>
</dbReference>
<dbReference type="GO" id="GO:0000421">
    <property type="term" value="C:autophagosome membrane"/>
    <property type="evidence" value="ECO:0007669"/>
    <property type="project" value="TreeGrafter"/>
</dbReference>
<reference evidence="9 11" key="2">
    <citation type="submission" date="2023-09" db="EMBL/GenBank/DDBJ databases">
        <title>Complete-Gapless Cercospora beticola genome.</title>
        <authorList>
            <person name="Wyatt N.A."/>
            <person name="Spanner R.E."/>
            <person name="Bolton M.D."/>
        </authorList>
    </citation>
    <scope>NUCLEOTIDE SEQUENCE [LARGE SCALE GENOMIC DNA]</scope>
    <source>
        <strain evidence="9">Cb09-40</strain>
    </source>
</reference>
<gene>
    <name evidence="8" type="ORF">CB0940_00060</name>
    <name evidence="9" type="ORF">RHO25_000063</name>
</gene>
<name>A0A2G5IAA9_CERBT</name>
<dbReference type="GO" id="GO:0000045">
    <property type="term" value="P:autophagosome assembly"/>
    <property type="evidence" value="ECO:0007669"/>
    <property type="project" value="InterPro"/>
</dbReference>
<reference evidence="8 10" key="1">
    <citation type="submission" date="2015-10" db="EMBL/GenBank/DDBJ databases">
        <title>The cercosporin biosynthetic gene cluster was horizontally transferred to several fungal lineages and shown to be expanded in Cercospora beticola based on microsynteny with recipient genomes.</title>
        <authorList>
            <person name="De Jonge R."/>
            <person name="Ebert M.K."/>
            <person name="Suttle J.C."/>
            <person name="Jurick Ii W.M."/>
            <person name="Secor G.A."/>
            <person name="Thomma B.P."/>
            <person name="Van De Peer Y."/>
            <person name="Bolton M.D."/>
        </authorList>
    </citation>
    <scope>NUCLEOTIDE SEQUENCE [LARGE SCALE GENOMIC DNA]</scope>
    <source>
        <strain evidence="8 10">09-40</strain>
    </source>
</reference>
<dbReference type="GO" id="GO:0015031">
    <property type="term" value="P:protein transport"/>
    <property type="evidence" value="ECO:0007669"/>
    <property type="project" value="UniProtKB-KW"/>
</dbReference>
<dbReference type="InterPro" id="IPR029071">
    <property type="entry name" value="Ubiquitin-like_domsf"/>
</dbReference>
<dbReference type="Proteomes" id="UP001302367">
    <property type="component" value="Chromosome 1"/>
</dbReference>
<comment type="subunit">
    <text evidence="6">Forms a conjugate with ATG5.</text>
</comment>
<evidence type="ECO:0000256" key="6">
    <source>
        <dbReference type="RuleBase" id="RU361201"/>
    </source>
</evidence>
<dbReference type="AlphaFoldDB" id="A0A2G5IAA9"/>
<dbReference type="GO" id="GO:0061723">
    <property type="term" value="P:glycophagy"/>
    <property type="evidence" value="ECO:0007669"/>
    <property type="project" value="TreeGrafter"/>
</dbReference>
<keyword evidence="4 6" id="KW-0833">Ubl conjugation pathway</keyword>
<accession>A0A2G5IAA9</accession>
<evidence type="ECO:0000313" key="10">
    <source>
        <dbReference type="Proteomes" id="UP000230605"/>
    </source>
</evidence>
<keyword evidence="3 6" id="KW-1017">Isopeptide bond</keyword>
<dbReference type="GO" id="GO:0034727">
    <property type="term" value="P:piecemeal microautophagy of the nucleus"/>
    <property type="evidence" value="ECO:0007669"/>
    <property type="project" value="TreeGrafter"/>
</dbReference>
<dbReference type="GO" id="GO:0034274">
    <property type="term" value="C:Atg12-Atg5-Atg16 complex"/>
    <property type="evidence" value="ECO:0007669"/>
    <property type="project" value="TreeGrafter"/>
</dbReference>